<comment type="caution">
    <text evidence="8">The sequence shown here is derived from an EMBL/GenBank/DDBJ whole genome shotgun (WGS) entry which is preliminary data.</text>
</comment>
<dbReference type="InterPro" id="IPR013525">
    <property type="entry name" value="ABC2_TM"/>
</dbReference>
<dbReference type="Proteomes" id="UP000218887">
    <property type="component" value="Unassembled WGS sequence"/>
</dbReference>
<keyword evidence="3 5" id="KW-1133">Transmembrane helix</keyword>
<dbReference type="NCBIfam" id="TIGR03061">
    <property type="entry name" value="pip_yhgE_Nterm"/>
    <property type="match status" value="1"/>
</dbReference>
<accession>A0A2A2ICK4</accession>
<feature type="transmembrane region" description="Helical" evidence="5">
    <location>
        <begin position="592"/>
        <end position="614"/>
    </location>
</feature>
<comment type="subcellular location">
    <subcellularLocation>
        <location evidence="1">Membrane</location>
        <topology evidence="1">Multi-pass membrane protein</topology>
    </subcellularLocation>
</comment>
<feature type="domain" description="ABC-2 type transporter transmembrane" evidence="6">
    <location>
        <begin position="558"/>
        <end position="667"/>
    </location>
</feature>
<evidence type="ECO:0000313" key="9">
    <source>
        <dbReference type="Proteomes" id="UP000218887"/>
    </source>
</evidence>
<feature type="transmembrane region" description="Helical" evidence="5">
    <location>
        <begin position="681"/>
        <end position="702"/>
    </location>
</feature>
<evidence type="ECO:0000256" key="3">
    <source>
        <dbReference type="ARBA" id="ARBA00022989"/>
    </source>
</evidence>
<protein>
    <submittedName>
        <fullName evidence="8">Phage infection protein</fullName>
    </submittedName>
</protein>
<feature type="transmembrane region" description="Helical" evidence="5">
    <location>
        <begin position="559"/>
        <end position="580"/>
    </location>
</feature>
<evidence type="ECO:0000259" key="6">
    <source>
        <dbReference type="Pfam" id="PF01061"/>
    </source>
</evidence>
<organism evidence="8 9">
    <name type="scientific">Virgibacillus profundi</name>
    <dbReference type="NCBI Taxonomy" id="2024555"/>
    <lineage>
        <taxon>Bacteria</taxon>
        <taxon>Bacillati</taxon>
        <taxon>Bacillota</taxon>
        <taxon>Bacilli</taxon>
        <taxon>Bacillales</taxon>
        <taxon>Bacillaceae</taxon>
        <taxon>Virgibacillus</taxon>
    </lineage>
</organism>
<evidence type="ECO:0000259" key="7">
    <source>
        <dbReference type="Pfam" id="PF12698"/>
    </source>
</evidence>
<dbReference type="SUPFAM" id="SSF58104">
    <property type="entry name" value="Methyl-accepting chemotaxis protein (MCP) signaling domain"/>
    <property type="match status" value="1"/>
</dbReference>
<sequence length="720" mass="80635">MKKSWKIFLNDLGNIGTNWVAAILIGGLVFLPSLYAWFNIGASWDPYGRTNQIPVGVVNEDSGTVVRSQEIHVGDELVDTLKKNDSMDWQFVDRSKAMDKLEYGDYFAVIVIPENFSENLGTVINDKPEKAEMEYYVNEKINAVAPKITEKGASVIVGQISSNFISTVNGVIFDMFNEIGIEMEKDLPDIKRFENYVFKMEKNLPEINKLLSKTLTDAESAQEIINKAQGLIPEAKSVSNDGLKTIDDTTAFLNDAENRLNEMAPKIEKDLKYVQEIANDMNEFITEIQDTSIDFSNGDELINQLDQKTTEAVGTIEIIEKSLQQLKEQRPGDSPENEQINQALEQLAVLKTGMKEIQTNSSDLRSFVDEKSNEVNDVLTSLNEVSKITSEGIDAFIKEYKESIEPTVLNEIANAKSTLGRARNILAEIQETIPVVEKILSRTQSNMVEGKGTLEQILDEYPYVNDKVNELADRIREIQGETDIDQIIKLLQNDPEAEKGFFSEPVLLKENKVFPIENYGTGMTPFYTVLAIWVGTLLLISLLATDVNGNESFSGRQVYFGRLYTFVSIGFLQTLIVTSGDMLLMNVAVAHPVWFILFGLLISLVFMLIVYTLVSVFGDVGKAMAIILLVLQIAGSGGTYPVVLLPEFFQFINPFLPFTYAIDLMREAVGGIVWNRVFQDLIFLSLFGLAAVIFGTFLKQTINKQTNKLMKKSKESGLFH</sequence>
<dbReference type="GO" id="GO:0016020">
    <property type="term" value="C:membrane"/>
    <property type="evidence" value="ECO:0007669"/>
    <property type="project" value="UniProtKB-SubCell"/>
</dbReference>
<dbReference type="InterPro" id="IPR017500">
    <property type="entry name" value="Phage_infect_YhgE_N"/>
</dbReference>
<feature type="transmembrane region" description="Helical" evidence="5">
    <location>
        <begin position="526"/>
        <end position="547"/>
    </location>
</feature>
<name>A0A2A2ICK4_9BACI</name>
<evidence type="ECO:0000256" key="1">
    <source>
        <dbReference type="ARBA" id="ARBA00004141"/>
    </source>
</evidence>
<keyword evidence="4 5" id="KW-0472">Membrane</keyword>
<reference evidence="8 9" key="1">
    <citation type="submission" date="2017-08" db="EMBL/GenBank/DDBJ databases">
        <title>Virgibacillus indicus sp. nov. and Virgibacillus profoundi sp. nov, two moderately halophilic bacteria isolated from marine sediment by using the Microfluidic Streak Plate.</title>
        <authorList>
            <person name="Xu B."/>
            <person name="Hu B."/>
            <person name="Wang J."/>
            <person name="Zhu Y."/>
            <person name="Huang L."/>
            <person name="Du W."/>
            <person name="Huang Y."/>
        </authorList>
    </citation>
    <scope>NUCLEOTIDE SEQUENCE [LARGE SCALE GENOMIC DNA]</scope>
    <source>
        <strain evidence="8 9">IO3-P3-H5</strain>
    </source>
</reference>
<feature type="domain" description="ABC-2 type transporter transmembrane" evidence="7">
    <location>
        <begin position="24"/>
        <end position="169"/>
    </location>
</feature>
<dbReference type="Pfam" id="PF01061">
    <property type="entry name" value="ABC2_membrane"/>
    <property type="match status" value="1"/>
</dbReference>
<dbReference type="NCBIfam" id="TIGR03062">
    <property type="entry name" value="pip_yhgE_Cterm"/>
    <property type="match status" value="1"/>
</dbReference>
<dbReference type="AlphaFoldDB" id="A0A2A2ICK4"/>
<dbReference type="InterPro" id="IPR051328">
    <property type="entry name" value="T7SS_ABC-Transporter"/>
</dbReference>
<dbReference type="InterPro" id="IPR017501">
    <property type="entry name" value="Phage_infect_YhgE_C"/>
</dbReference>
<dbReference type="EMBL" id="NPOA01000010">
    <property type="protein sequence ID" value="PAV28875.1"/>
    <property type="molecule type" value="Genomic_DNA"/>
</dbReference>
<proteinExistence type="predicted"/>
<feature type="transmembrane region" description="Helical" evidence="5">
    <location>
        <begin position="12"/>
        <end position="38"/>
    </location>
</feature>
<dbReference type="Pfam" id="PF12698">
    <property type="entry name" value="ABC2_membrane_3"/>
    <property type="match status" value="1"/>
</dbReference>
<dbReference type="PANTHER" id="PTHR43077:SF10">
    <property type="entry name" value="TRANSPORT PERMEASE PROTEIN"/>
    <property type="match status" value="1"/>
</dbReference>
<evidence type="ECO:0000256" key="2">
    <source>
        <dbReference type="ARBA" id="ARBA00022692"/>
    </source>
</evidence>
<dbReference type="GO" id="GO:0140359">
    <property type="term" value="F:ABC-type transporter activity"/>
    <property type="evidence" value="ECO:0007669"/>
    <property type="project" value="InterPro"/>
</dbReference>
<evidence type="ECO:0000256" key="5">
    <source>
        <dbReference type="SAM" id="Phobius"/>
    </source>
</evidence>
<evidence type="ECO:0000313" key="8">
    <source>
        <dbReference type="EMBL" id="PAV28875.1"/>
    </source>
</evidence>
<dbReference type="PANTHER" id="PTHR43077">
    <property type="entry name" value="TRANSPORT PERMEASE YVFS-RELATED"/>
    <property type="match status" value="1"/>
</dbReference>
<evidence type="ECO:0000256" key="4">
    <source>
        <dbReference type="ARBA" id="ARBA00023136"/>
    </source>
</evidence>
<dbReference type="Gene3D" id="3.40.1710.10">
    <property type="entry name" value="abc type-2 transporter like domain"/>
    <property type="match status" value="1"/>
</dbReference>
<dbReference type="Gene3D" id="1.10.287.950">
    <property type="entry name" value="Methyl-accepting chemotaxis protein"/>
    <property type="match status" value="1"/>
</dbReference>
<gene>
    <name evidence="8" type="ORF">CIL05_14715</name>
</gene>
<dbReference type="OrthoDB" id="9811483at2"/>
<dbReference type="RefSeq" id="WP_095656315.1">
    <property type="nucleotide sequence ID" value="NZ_NPOA01000010.1"/>
</dbReference>
<feature type="transmembrane region" description="Helical" evidence="5">
    <location>
        <begin position="626"/>
        <end position="645"/>
    </location>
</feature>
<keyword evidence="9" id="KW-1185">Reference proteome</keyword>
<keyword evidence="2 5" id="KW-0812">Transmembrane</keyword>